<evidence type="ECO:0008006" key="4">
    <source>
        <dbReference type="Google" id="ProtNLM"/>
    </source>
</evidence>
<comment type="caution">
    <text evidence="2">The sequence shown here is derived from an EMBL/GenBank/DDBJ whole genome shotgun (WGS) entry which is preliminary data.</text>
</comment>
<reference evidence="2 3" key="1">
    <citation type="submission" date="2019-08" db="EMBL/GenBank/DDBJ databases">
        <title>Lentzea from Indian Himalayas.</title>
        <authorList>
            <person name="Mandal S."/>
            <person name="Mallick Gupta A."/>
            <person name="Maiti P.K."/>
            <person name="Sarkar J."/>
            <person name="Mandal S."/>
        </authorList>
    </citation>
    <scope>NUCLEOTIDE SEQUENCE [LARGE SCALE GENOMIC DNA]</scope>
    <source>
        <strain evidence="2 3">PSKA42</strain>
    </source>
</reference>
<sequence>MELKEAMETATAELDVRPGFVGDVMAGARRRHTRKLLAVTAAVALLAGVTSGVVLTRSSSEPPLADDVRLTAAIGGDLADQTEFIQQSLTAWTKGTAVGDLVTEVSPDAHVFWAGNTQDGRVSLIAQSVRVPSYTKPQTLVGLVRDDTVVDQEIVYKGAREQGIYRLGSDENATYVVLSLGQKVFWSVSPVRGQDLRYSRKWHEASFHDGVAVVSAKPTEKPVFIRTDNGPPADDVNRVGERILPRQEMEQQKVMQPHTGLGWRDVMWASARQEPSRPGSSADKLVAEDLMRRGYLDYDTPYLLWEVRAWLPDGRFAVVTETNDELVGALYQPDGTFDRVLPGGPW</sequence>
<evidence type="ECO:0000313" key="3">
    <source>
        <dbReference type="Proteomes" id="UP001515943"/>
    </source>
</evidence>
<dbReference type="EMBL" id="VSRL01000073">
    <property type="protein sequence ID" value="NKE59115.1"/>
    <property type="molecule type" value="Genomic_DNA"/>
</dbReference>
<keyword evidence="3" id="KW-1185">Reference proteome</keyword>
<accession>A0ABX1FJL8</accession>
<organism evidence="2 3">
    <name type="scientific">Lentzea indica</name>
    <dbReference type="NCBI Taxonomy" id="2604800"/>
    <lineage>
        <taxon>Bacteria</taxon>
        <taxon>Bacillati</taxon>
        <taxon>Actinomycetota</taxon>
        <taxon>Actinomycetes</taxon>
        <taxon>Pseudonocardiales</taxon>
        <taxon>Pseudonocardiaceae</taxon>
        <taxon>Lentzea</taxon>
    </lineage>
</organism>
<proteinExistence type="predicted"/>
<dbReference type="RefSeq" id="WP_167975774.1">
    <property type="nucleotide sequence ID" value="NZ_VSRL01000073.1"/>
</dbReference>
<feature type="transmembrane region" description="Helical" evidence="1">
    <location>
        <begin position="36"/>
        <end position="55"/>
    </location>
</feature>
<name>A0ABX1FJL8_9PSEU</name>
<evidence type="ECO:0000313" key="2">
    <source>
        <dbReference type="EMBL" id="NKE59115.1"/>
    </source>
</evidence>
<keyword evidence="1" id="KW-0812">Transmembrane</keyword>
<dbReference type="Proteomes" id="UP001515943">
    <property type="component" value="Unassembled WGS sequence"/>
</dbReference>
<gene>
    <name evidence="2" type="ORF">FXN61_20780</name>
</gene>
<protein>
    <recommendedName>
        <fullName evidence="4">Sigma E regulatory protein, MucB/RseB</fullName>
    </recommendedName>
</protein>
<keyword evidence="1" id="KW-0472">Membrane</keyword>
<keyword evidence="1" id="KW-1133">Transmembrane helix</keyword>
<evidence type="ECO:0000256" key="1">
    <source>
        <dbReference type="SAM" id="Phobius"/>
    </source>
</evidence>